<evidence type="ECO:0000313" key="3">
    <source>
        <dbReference type="Proteomes" id="UP001596180"/>
    </source>
</evidence>
<feature type="region of interest" description="Disordered" evidence="1">
    <location>
        <begin position="53"/>
        <end position="121"/>
    </location>
</feature>
<protein>
    <recommendedName>
        <fullName evidence="4">Lipoprotein</fullName>
    </recommendedName>
</protein>
<sequence length="311" mass="31483">MASSIEGPHRGGPRALSAGDRRFAAPARGHSRLPMPALALLMAALLTGCAATTGSTAGESSPTAATPAAVTPTAAAPTAAGTPGNAAAGNGAPGTGAPGVESTTQGRTDAGEHPDIPAPLGGLGPRVLALIPGNARQAVVVTGRGRDATRSEAVLYRRTASGWEAGMAWPAHNALNGWTDDHLAGDLRSPIGVFTLSDAGGLLPDPGTLLPYDESPGFSVDGTGFMGEPLAGSFDYVVAIDYNRVPGTSPLDRTRPLGADRGGGIWLHVDHDGPTQGCVSLEERHMRQLLLALDPEQHPVIVMGDAGSLSR</sequence>
<comment type="caution">
    <text evidence="2">The sequence shown here is derived from an EMBL/GenBank/DDBJ whole genome shotgun (WGS) entry which is preliminary data.</text>
</comment>
<name>A0ABW1DY05_9ACTN</name>
<accession>A0ABW1DY05</accession>
<evidence type="ECO:0000256" key="1">
    <source>
        <dbReference type="SAM" id="MobiDB-lite"/>
    </source>
</evidence>
<dbReference type="PANTHER" id="PTHR38589:SF1">
    <property type="entry name" value="BLR0621 PROTEIN"/>
    <property type="match status" value="1"/>
</dbReference>
<dbReference type="RefSeq" id="WP_381360776.1">
    <property type="nucleotide sequence ID" value="NZ_JBHSOA010000015.1"/>
</dbReference>
<dbReference type="PANTHER" id="PTHR38589">
    <property type="entry name" value="BLR0621 PROTEIN"/>
    <property type="match status" value="1"/>
</dbReference>
<proteinExistence type="predicted"/>
<evidence type="ECO:0008006" key="4">
    <source>
        <dbReference type="Google" id="ProtNLM"/>
    </source>
</evidence>
<dbReference type="EMBL" id="JBHSOA010000015">
    <property type="protein sequence ID" value="MFC5852029.1"/>
    <property type="molecule type" value="Genomic_DNA"/>
</dbReference>
<reference evidence="3" key="1">
    <citation type="journal article" date="2019" name="Int. J. Syst. Evol. Microbiol.">
        <title>The Global Catalogue of Microorganisms (GCM) 10K type strain sequencing project: providing services to taxonomists for standard genome sequencing and annotation.</title>
        <authorList>
            <consortium name="The Broad Institute Genomics Platform"/>
            <consortium name="The Broad Institute Genome Sequencing Center for Infectious Disease"/>
            <person name="Wu L."/>
            <person name="Ma J."/>
        </authorList>
    </citation>
    <scope>NUCLEOTIDE SEQUENCE [LARGE SCALE GENOMIC DNA]</scope>
    <source>
        <strain evidence="3">JCM 10411</strain>
    </source>
</reference>
<dbReference type="Proteomes" id="UP001596180">
    <property type="component" value="Unassembled WGS sequence"/>
</dbReference>
<feature type="compositionally biased region" description="Low complexity" evidence="1">
    <location>
        <begin position="53"/>
        <end position="90"/>
    </location>
</feature>
<evidence type="ECO:0000313" key="2">
    <source>
        <dbReference type="EMBL" id="MFC5852029.1"/>
    </source>
</evidence>
<keyword evidence="3" id="KW-1185">Reference proteome</keyword>
<gene>
    <name evidence="2" type="ORF">ACFPZI_09390</name>
</gene>
<organism evidence="2 3">
    <name type="scientific">Streptomyces chlorus</name>
    <dbReference type="NCBI Taxonomy" id="887452"/>
    <lineage>
        <taxon>Bacteria</taxon>
        <taxon>Bacillati</taxon>
        <taxon>Actinomycetota</taxon>
        <taxon>Actinomycetes</taxon>
        <taxon>Kitasatosporales</taxon>
        <taxon>Streptomycetaceae</taxon>
        <taxon>Streptomyces</taxon>
    </lineage>
</organism>